<evidence type="ECO:0000313" key="1">
    <source>
        <dbReference type="EMBL" id="CAG5067975.1"/>
    </source>
</evidence>
<keyword evidence="2" id="KW-1185">Reference proteome</keyword>
<evidence type="ECO:0000313" key="2">
    <source>
        <dbReference type="Proteomes" id="UP000679725"/>
    </source>
</evidence>
<dbReference type="EMBL" id="CAJRAU010000001">
    <property type="protein sequence ID" value="CAG5067975.1"/>
    <property type="molecule type" value="Genomic_DNA"/>
</dbReference>
<dbReference type="RefSeq" id="WP_215232101.1">
    <property type="nucleotide sequence ID" value="NZ_CAJRAU010000001.1"/>
</dbReference>
<name>A0ABM8UKH2_9BACT</name>
<accession>A0ABM8UKH2</accession>
<protein>
    <recommendedName>
        <fullName evidence="3">KilA-N domain-containing protein</fullName>
    </recommendedName>
</protein>
<gene>
    <name evidence="1" type="ORF">DYBT9623_00703</name>
</gene>
<evidence type="ECO:0008006" key="3">
    <source>
        <dbReference type="Google" id="ProtNLM"/>
    </source>
</evidence>
<proteinExistence type="predicted"/>
<organism evidence="1 2">
    <name type="scientific">Dyadobacter linearis</name>
    <dbReference type="NCBI Taxonomy" id="2823330"/>
    <lineage>
        <taxon>Bacteria</taxon>
        <taxon>Pseudomonadati</taxon>
        <taxon>Bacteroidota</taxon>
        <taxon>Cytophagia</taxon>
        <taxon>Cytophagales</taxon>
        <taxon>Spirosomataceae</taxon>
        <taxon>Dyadobacter</taxon>
    </lineage>
</organism>
<reference evidence="1 2" key="1">
    <citation type="submission" date="2021-04" db="EMBL/GenBank/DDBJ databases">
        <authorList>
            <person name="Rodrigo-Torres L."/>
            <person name="Arahal R. D."/>
            <person name="Lucena T."/>
        </authorList>
    </citation>
    <scope>NUCLEOTIDE SEQUENCE [LARGE SCALE GENOMIC DNA]</scope>
    <source>
        <strain evidence="1 2">CECT 9623</strain>
    </source>
</reference>
<sequence length="239" mass="27828">MRTNPILESGSRNLCGVTIRQEAKTQFLNLSDLQRAFDVARMDNDWSERRFSEVLSYTDNRERIYYLLKKHEIITTSLNVFIADTEKHGITKILKRYGAYATKGARHTKSVWCNPYIWVLVAMEMNPMLYGEVITWLTDRLTANRMEAGEMYKQLSNAAAKLNGVDFSKLSRALNIIVFGRHENGIRNKGTEQQLEELHRLEQNLTYSIEAGFIRSFEDLMSHLRSIWQKKNQQRSVLS</sequence>
<comment type="caution">
    <text evidence="1">The sequence shown here is derived from an EMBL/GenBank/DDBJ whole genome shotgun (WGS) entry which is preliminary data.</text>
</comment>
<dbReference type="Proteomes" id="UP000679725">
    <property type="component" value="Unassembled WGS sequence"/>
</dbReference>